<dbReference type="InterPro" id="IPR036412">
    <property type="entry name" value="HAD-like_sf"/>
</dbReference>
<protein>
    <submittedName>
        <fullName evidence="4">11911_t:CDS:1</fullName>
    </submittedName>
</protein>
<comment type="caution">
    <text evidence="4">The sequence shown here is derived from an EMBL/GenBank/DDBJ whole genome shotgun (WGS) entry which is preliminary data.</text>
</comment>
<dbReference type="GO" id="GO:0045332">
    <property type="term" value="P:phospholipid translocation"/>
    <property type="evidence" value="ECO:0007669"/>
    <property type="project" value="TreeGrafter"/>
</dbReference>
<proteinExistence type="predicted"/>
<dbReference type="GO" id="GO:0005886">
    <property type="term" value="C:plasma membrane"/>
    <property type="evidence" value="ECO:0007669"/>
    <property type="project" value="TreeGrafter"/>
</dbReference>
<feature type="region of interest" description="Disordered" evidence="3">
    <location>
        <begin position="83"/>
        <end position="114"/>
    </location>
</feature>
<comment type="subcellular location">
    <subcellularLocation>
        <location evidence="1">Endomembrane system</location>
    </subcellularLocation>
</comment>
<evidence type="ECO:0000256" key="2">
    <source>
        <dbReference type="ARBA" id="ARBA00022448"/>
    </source>
</evidence>
<dbReference type="InterPro" id="IPR023214">
    <property type="entry name" value="HAD_sf"/>
</dbReference>
<dbReference type="Gene3D" id="3.40.50.1000">
    <property type="entry name" value="HAD superfamily/HAD-like"/>
    <property type="match status" value="1"/>
</dbReference>
<gene>
    <name evidence="4" type="ORF">AMORRO_LOCUS11237</name>
</gene>
<evidence type="ECO:0000313" key="5">
    <source>
        <dbReference type="Proteomes" id="UP000789342"/>
    </source>
</evidence>
<feature type="non-terminal residue" evidence="4">
    <location>
        <position position="1"/>
    </location>
</feature>
<evidence type="ECO:0000313" key="4">
    <source>
        <dbReference type="EMBL" id="CAG8680882.1"/>
    </source>
</evidence>
<dbReference type="SUPFAM" id="SSF56784">
    <property type="entry name" value="HAD-like"/>
    <property type="match status" value="1"/>
</dbReference>
<keyword evidence="2" id="KW-0813">Transport</keyword>
<keyword evidence="5" id="KW-1185">Reference proteome</keyword>
<evidence type="ECO:0000256" key="1">
    <source>
        <dbReference type="ARBA" id="ARBA00004308"/>
    </source>
</evidence>
<organism evidence="4 5">
    <name type="scientific">Acaulospora morrowiae</name>
    <dbReference type="NCBI Taxonomy" id="94023"/>
    <lineage>
        <taxon>Eukaryota</taxon>
        <taxon>Fungi</taxon>
        <taxon>Fungi incertae sedis</taxon>
        <taxon>Mucoromycota</taxon>
        <taxon>Glomeromycotina</taxon>
        <taxon>Glomeromycetes</taxon>
        <taxon>Diversisporales</taxon>
        <taxon>Acaulosporaceae</taxon>
        <taxon>Acaulospora</taxon>
    </lineage>
</organism>
<dbReference type="OrthoDB" id="2691203at2759"/>
<reference evidence="4" key="1">
    <citation type="submission" date="2021-06" db="EMBL/GenBank/DDBJ databases">
        <authorList>
            <person name="Kallberg Y."/>
            <person name="Tangrot J."/>
            <person name="Rosling A."/>
        </authorList>
    </citation>
    <scope>NUCLEOTIDE SEQUENCE</scope>
    <source>
        <strain evidence="4">CL551</strain>
    </source>
</reference>
<accession>A0A9N9HHD2</accession>
<dbReference type="AlphaFoldDB" id="A0A9N9HHD2"/>
<dbReference type="EMBL" id="CAJVPV010013877">
    <property type="protein sequence ID" value="CAG8680882.1"/>
    <property type="molecule type" value="Genomic_DNA"/>
</dbReference>
<dbReference type="PANTHER" id="PTHR24092:SF180">
    <property type="entry name" value="PHOSPHOLIPID-TRANSPORTING ATPASE DNF1-RELATED"/>
    <property type="match status" value="1"/>
</dbReference>
<dbReference type="GO" id="GO:0140326">
    <property type="term" value="F:ATPase-coupled intramembrane lipid transporter activity"/>
    <property type="evidence" value="ECO:0007669"/>
    <property type="project" value="TreeGrafter"/>
</dbReference>
<name>A0A9N9HHD2_9GLOM</name>
<evidence type="ECO:0000256" key="3">
    <source>
        <dbReference type="SAM" id="MobiDB-lite"/>
    </source>
</evidence>
<dbReference type="Proteomes" id="UP000789342">
    <property type="component" value="Unassembled WGS sequence"/>
</dbReference>
<feature type="compositionally biased region" description="Polar residues" evidence="3">
    <location>
        <begin position="99"/>
        <end position="114"/>
    </location>
</feature>
<dbReference type="PANTHER" id="PTHR24092">
    <property type="entry name" value="PROBABLE PHOSPHOLIPID-TRANSPORTING ATPASE"/>
    <property type="match status" value="1"/>
</dbReference>
<sequence length="141" mass="15864">CDQRVAVIFDQIEKDGATAIEDRLQDEVPKYIVTLKHAGIKIWVLTEDKMKTAISIDFSTCLLARNINLIIIRGDTYGETATISPNPYIPRSPGISYDPQEQPSSTPITPRTPLPQQYLSSPISPKHLLYITRSHILSQKF</sequence>